<dbReference type="CAZy" id="GT41">
    <property type="family name" value="Glycosyltransferase Family 41"/>
</dbReference>
<keyword evidence="6" id="KW-0677">Repeat</keyword>
<evidence type="ECO:0000256" key="2">
    <source>
        <dbReference type="ARBA" id="ARBA00005386"/>
    </source>
</evidence>
<reference evidence="11 12" key="2">
    <citation type="journal article" date="2010" name="J. Bacteriol.">
        <title>Complete genome sequence of Beijerinckia indica subsp. indica.</title>
        <authorList>
            <person name="Tamas I."/>
            <person name="Dedysh S.N."/>
            <person name="Liesack W."/>
            <person name="Stott M.B."/>
            <person name="Alam M."/>
            <person name="Murrell J.C."/>
            <person name="Dunfield P.F."/>
        </authorList>
    </citation>
    <scope>NUCLEOTIDE SEQUENCE [LARGE SCALE GENOMIC DNA]</scope>
    <source>
        <strain evidence="12">ATCC 9039 / DSM 1715 / NCIMB 8712</strain>
    </source>
</reference>
<keyword evidence="4" id="KW-0328">Glycosyltransferase</keyword>
<dbReference type="SUPFAM" id="SSF48452">
    <property type="entry name" value="TPR-like"/>
    <property type="match status" value="2"/>
</dbReference>
<protein>
    <recommendedName>
        <fullName evidence="3">protein O-GlcNAc transferase</fullName>
        <ecNumber evidence="3">2.4.1.255</ecNumber>
    </recommendedName>
</protein>
<proteinExistence type="inferred from homology"/>
<evidence type="ECO:0000256" key="8">
    <source>
        <dbReference type="PROSITE-ProRule" id="PRU00339"/>
    </source>
</evidence>
<comment type="similarity">
    <text evidence="2">Belongs to the glycosyltransferase 41 family. O-GlcNAc transferase subfamily.</text>
</comment>
<sequence>MAENLNSLLHSHPSRFGVGPQQQILLQAMTPPIQIRRGRKHHAKGVEYARENRWRQALHEFEEAARRAPHEPNFHYSHGVALCHFNRFAEAIKAFERELAVIPEHGSALTELGACFARIGRTREGISYLRKGLKLMPYLPQAQFNLGLALLTESRRQEAIEACDRAIELDANYADVYRLRGLAYAMSDEDEKSFHDLRIAAVLDNKNYDILVKLGTQNSEKSNLPQASRLLEVAAKVAPKMALAQYAWGHFLIGHRMYELGLSFVDRAIELDPLQWAPYLARALGFLGQGRIEEAMGCYRRASEIAPDNIDVAGAPLFTLQHKPGVTEADLLQAHKKWGKLAQPHASKDRLSFTNNPDPQRKPRIGLVSGDMHRHAVAFLTLRAFEQLATLGYEIFCYKTDPKRRDDDFSERYKAFAKSWHDISELNDTELAELIAEQEIDILFDLAGHTSGNRLSLFAMRAAPIQLTWAGYVGTVGLDTYDGIIADPVEIPLEHDSFYLEPVIRLPDCYVCYHPPTQEVDVGPLPYTKTGTFTFSCFNRPAKLNSEVARAWSKILEQVPNARILMVYGGLGEASTQEAIYKVLESGGLARERVELVGETNQLKLLEAYAERVDLALDPFPYSGGVTTLEAMWMGVPTITCVGDTFAGRHSASHLTAAGLADFCTPTVEAYINLAVEWTKRPHELAALRASLRDKVAASPLNNHVLFGHHLDEALTQLWREWCMVRIAKSDLEI</sequence>
<comment type="pathway">
    <text evidence="1">Protein modification; protein glycosylation.</text>
</comment>
<dbReference type="Pfam" id="PF13432">
    <property type="entry name" value="TPR_16"/>
    <property type="match status" value="2"/>
</dbReference>
<evidence type="ECO:0000256" key="7">
    <source>
        <dbReference type="ARBA" id="ARBA00022803"/>
    </source>
</evidence>
<dbReference type="EC" id="2.4.1.255" evidence="3"/>
<keyword evidence="5" id="KW-0808">Transferase</keyword>
<dbReference type="InterPro" id="IPR011990">
    <property type="entry name" value="TPR-like_helical_dom_sf"/>
</dbReference>
<feature type="repeat" description="TPR" evidence="8">
    <location>
        <begin position="72"/>
        <end position="105"/>
    </location>
</feature>
<dbReference type="RefSeq" id="WP_012385976.1">
    <property type="nucleotide sequence ID" value="NC_010581.1"/>
</dbReference>
<dbReference type="SUPFAM" id="SSF53756">
    <property type="entry name" value="UDP-Glycosyltransferase/glycogen phosphorylase"/>
    <property type="match status" value="1"/>
</dbReference>
<dbReference type="CDD" id="cd01635">
    <property type="entry name" value="Glycosyltransferase_GTB-type"/>
    <property type="match status" value="1"/>
</dbReference>
<evidence type="ECO:0000313" key="12">
    <source>
        <dbReference type="Proteomes" id="UP000001695"/>
    </source>
</evidence>
<evidence type="ECO:0000256" key="4">
    <source>
        <dbReference type="ARBA" id="ARBA00022676"/>
    </source>
</evidence>
<dbReference type="AlphaFoldDB" id="B2IBK1"/>
<accession>B2IBK1</accession>
<dbReference type="PROSITE" id="PS50005">
    <property type="entry name" value="TPR"/>
    <property type="match status" value="2"/>
</dbReference>
<dbReference type="PANTHER" id="PTHR44835">
    <property type="entry name" value="UDP-N-ACETYLGLUCOSAMINE--PEPTIDE N-ACETYLGLUCOSAMINYLTRANSFERASE SPINDLY-RELATED"/>
    <property type="match status" value="1"/>
</dbReference>
<feature type="repeat" description="TPR" evidence="8">
    <location>
        <begin position="140"/>
        <end position="173"/>
    </location>
</feature>
<dbReference type="eggNOG" id="COG0457">
    <property type="taxonomic scope" value="Bacteria"/>
</dbReference>
<dbReference type="InterPro" id="IPR051939">
    <property type="entry name" value="Glycosyltr_41/O-GlcNAc_trsf"/>
</dbReference>
<dbReference type="Pfam" id="PF13844">
    <property type="entry name" value="Glyco_transf_41"/>
    <property type="match status" value="2"/>
</dbReference>
<evidence type="ECO:0000256" key="9">
    <source>
        <dbReference type="SAM" id="MobiDB-lite"/>
    </source>
</evidence>
<dbReference type="KEGG" id="bid:Bind_3065"/>
<dbReference type="EMBL" id="CP001016">
    <property type="protein sequence ID" value="ACB96627.1"/>
    <property type="molecule type" value="Genomic_DNA"/>
</dbReference>
<name>B2IBK1_BEII9</name>
<dbReference type="HOGENOM" id="CLU_001721_4_0_5"/>
<feature type="domain" description="O-GlcNAc transferase C-terminal" evidence="10">
    <location>
        <begin position="534"/>
        <end position="705"/>
    </location>
</feature>
<organism evidence="11 12">
    <name type="scientific">Beijerinckia indica subsp. indica (strain ATCC 9039 / DSM 1715 / NCIMB 8712)</name>
    <dbReference type="NCBI Taxonomy" id="395963"/>
    <lineage>
        <taxon>Bacteria</taxon>
        <taxon>Pseudomonadati</taxon>
        <taxon>Pseudomonadota</taxon>
        <taxon>Alphaproteobacteria</taxon>
        <taxon>Hyphomicrobiales</taxon>
        <taxon>Beijerinckiaceae</taxon>
        <taxon>Beijerinckia</taxon>
    </lineage>
</organism>
<gene>
    <name evidence="11" type="ordered locus">Bind_3065</name>
</gene>
<feature type="region of interest" description="Disordered" evidence="9">
    <location>
        <begin position="346"/>
        <end position="366"/>
    </location>
</feature>
<dbReference type="InterPro" id="IPR019734">
    <property type="entry name" value="TPR_rpt"/>
</dbReference>
<evidence type="ECO:0000256" key="3">
    <source>
        <dbReference type="ARBA" id="ARBA00011970"/>
    </source>
</evidence>
<dbReference type="Gene3D" id="3.40.50.2000">
    <property type="entry name" value="Glycogen Phosphorylase B"/>
    <property type="match status" value="1"/>
</dbReference>
<evidence type="ECO:0000259" key="10">
    <source>
        <dbReference type="Pfam" id="PF13844"/>
    </source>
</evidence>
<dbReference type="STRING" id="395963.Bind_3065"/>
<evidence type="ECO:0000256" key="6">
    <source>
        <dbReference type="ARBA" id="ARBA00022737"/>
    </source>
</evidence>
<keyword evidence="12" id="KW-1185">Reference proteome</keyword>
<dbReference type="GO" id="GO:0097363">
    <property type="term" value="F:protein O-acetylglucosaminyltransferase activity"/>
    <property type="evidence" value="ECO:0007669"/>
    <property type="project" value="UniProtKB-EC"/>
</dbReference>
<dbReference type="PANTHER" id="PTHR44835:SF1">
    <property type="entry name" value="PROTEIN O-GLCNAC TRANSFERASE"/>
    <property type="match status" value="1"/>
</dbReference>
<dbReference type="SMART" id="SM00028">
    <property type="entry name" value="TPR"/>
    <property type="match status" value="7"/>
</dbReference>
<reference evidence="12" key="1">
    <citation type="submission" date="2008-03" db="EMBL/GenBank/DDBJ databases">
        <title>Complete sequence of chromosome of Beijerinckia indica subsp. indica ATCC 9039.</title>
        <authorList>
            <consortium name="US DOE Joint Genome Institute"/>
            <person name="Copeland A."/>
            <person name="Lucas S."/>
            <person name="Lapidus A."/>
            <person name="Glavina del Rio T."/>
            <person name="Dalin E."/>
            <person name="Tice H."/>
            <person name="Bruce D."/>
            <person name="Goodwin L."/>
            <person name="Pitluck S."/>
            <person name="LaButti K."/>
            <person name="Schmutz J."/>
            <person name="Larimer F."/>
            <person name="Land M."/>
            <person name="Hauser L."/>
            <person name="Kyrpides N."/>
            <person name="Mikhailova N."/>
            <person name="Dunfield P.F."/>
            <person name="Dedysh S.N."/>
            <person name="Liesack W."/>
            <person name="Saw J.H."/>
            <person name="Alam M."/>
            <person name="Chen Y."/>
            <person name="Murrell J.C."/>
            <person name="Richardson P."/>
        </authorList>
    </citation>
    <scope>NUCLEOTIDE SEQUENCE [LARGE SCALE GENOMIC DNA]</scope>
    <source>
        <strain evidence="12">ATCC 9039 / DSM 1715 / NCIMB 8712</strain>
    </source>
</reference>
<dbReference type="Gene3D" id="1.25.40.10">
    <property type="entry name" value="Tetratricopeptide repeat domain"/>
    <property type="match status" value="2"/>
</dbReference>
<feature type="domain" description="O-GlcNAc transferase C-terminal" evidence="10">
    <location>
        <begin position="352"/>
        <end position="510"/>
    </location>
</feature>
<dbReference type="eggNOG" id="COG3914">
    <property type="taxonomic scope" value="Bacteria"/>
</dbReference>
<dbReference type="Gene3D" id="3.40.50.11380">
    <property type="match status" value="1"/>
</dbReference>
<evidence type="ECO:0000313" key="11">
    <source>
        <dbReference type="EMBL" id="ACB96627.1"/>
    </source>
</evidence>
<dbReference type="Proteomes" id="UP000001695">
    <property type="component" value="Chromosome"/>
</dbReference>
<evidence type="ECO:0000256" key="1">
    <source>
        <dbReference type="ARBA" id="ARBA00004922"/>
    </source>
</evidence>
<dbReference type="InterPro" id="IPR029489">
    <property type="entry name" value="OGT/SEC/SPY_C"/>
</dbReference>
<keyword evidence="7 8" id="KW-0802">TPR repeat</keyword>
<evidence type="ECO:0000256" key="5">
    <source>
        <dbReference type="ARBA" id="ARBA00022679"/>
    </source>
</evidence>